<evidence type="ECO:0000313" key="3">
    <source>
        <dbReference type="Proteomes" id="UP000887159"/>
    </source>
</evidence>
<dbReference type="EMBL" id="BMAU01021345">
    <property type="protein sequence ID" value="GFY17556.1"/>
    <property type="molecule type" value="Genomic_DNA"/>
</dbReference>
<proteinExistence type="predicted"/>
<dbReference type="AlphaFoldDB" id="A0A8X6T090"/>
<reference evidence="2" key="1">
    <citation type="submission" date="2020-08" db="EMBL/GenBank/DDBJ databases">
        <title>Multicomponent nature underlies the extraordinary mechanical properties of spider dragline silk.</title>
        <authorList>
            <person name="Kono N."/>
            <person name="Nakamura H."/>
            <person name="Mori M."/>
            <person name="Yoshida Y."/>
            <person name="Ohtoshi R."/>
            <person name="Malay A.D."/>
            <person name="Moran D.A.P."/>
            <person name="Tomita M."/>
            <person name="Numata K."/>
            <person name="Arakawa K."/>
        </authorList>
    </citation>
    <scope>NUCLEOTIDE SEQUENCE</scope>
</reference>
<organism evidence="2 3">
    <name type="scientific">Trichonephila clavipes</name>
    <name type="common">Golden silk orbweaver</name>
    <name type="synonym">Nephila clavipes</name>
    <dbReference type="NCBI Taxonomy" id="2585209"/>
    <lineage>
        <taxon>Eukaryota</taxon>
        <taxon>Metazoa</taxon>
        <taxon>Ecdysozoa</taxon>
        <taxon>Arthropoda</taxon>
        <taxon>Chelicerata</taxon>
        <taxon>Arachnida</taxon>
        <taxon>Araneae</taxon>
        <taxon>Araneomorphae</taxon>
        <taxon>Entelegynae</taxon>
        <taxon>Araneoidea</taxon>
        <taxon>Nephilidae</taxon>
        <taxon>Trichonephila</taxon>
    </lineage>
</organism>
<keyword evidence="3" id="KW-1185">Reference proteome</keyword>
<feature type="region of interest" description="Disordered" evidence="1">
    <location>
        <begin position="60"/>
        <end position="89"/>
    </location>
</feature>
<protein>
    <submittedName>
        <fullName evidence="2">Uncharacterized protein</fullName>
    </submittedName>
</protein>
<comment type="caution">
    <text evidence="2">The sequence shown here is derived from an EMBL/GenBank/DDBJ whole genome shotgun (WGS) entry which is preliminary data.</text>
</comment>
<gene>
    <name evidence="2" type="ORF">TNCV_3519111</name>
</gene>
<sequence length="89" mass="10524">MCWCVVMQNILVVTQPELRPFTRNGFLQTMTSRSVYLQRLVQLFDDNLSEHIQIPMQHCPSSMNRERDRPTCSSSSMDYRSSLKRRCHT</sequence>
<name>A0A8X6T090_TRICX</name>
<accession>A0A8X6T090</accession>
<evidence type="ECO:0000313" key="2">
    <source>
        <dbReference type="EMBL" id="GFY17556.1"/>
    </source>
</evidence>
<evidence type="ECO:0000256" key="1">
    <source>
        <dbReference type="SAM" id="MobiDB-lite"/>
    </source>
</evidence>
<dbReference type="Proteomes" id="UP000887159">
    <property type="component" value="Unassembled WGS sequence"/>
</dbReference>